<name>A0A517TSJ5_9BACT</name>
<dbReference type="Proteomes" id="UP000317909">
    <property type="component" value="Chromosome"/>
</dbReference>
<sequence>MITRTEILQEIGRPRLRAISVSLGMEVSTRKAKAEILSGLISSRRFSTAEMLERLTHGELKAICKRANVVPSSRDKAGYIHGLTGDDGTLLKAHIIASLRKQGFRHQKGRIVPPSFEDKETIRTVHGLAVQHKRDRARAQLMRYEKALLSRIAEGVSLDVTEIRPRLVEVVSDSEDELLFRYACLHWSIPISSGYGRRLRFIVIDESNQKLVGVIGLGDPVFALSARDEWIGFTPASRKRRLQNIMDAFVLGAVPPYSYLLGGKLIAMLAASNEVRERFKAKYGTHRSLISGKTQDGDLALLTTTSALGRSSIYNRIRYQQRQLYTPIGYTRGFGDFQFLNGLYDEMLTYAKVNCSPTAKQLSWGAGFRNRREVVKKCLASAGLPSDLLRHGVRRQIFVVPLALNAKQYLSGVDDTLQAFNFSADEMFGYFRERWMLPRAARLQEFRAFRSEDYGLWIR</sequence>
<dbReference type="RefSeq" id="WP_210421095.1">
    <property type="nucleotide sequence ID" value="NZ_CP036339.1"/>
</dbReference>
<reference evidence="1 2" key="1">
    <citation type="submission" date="2019-02" db="EMBL/GenBank/DDBJ databases">
        <title>Deep-cultivation of Planctomycetes and their phenomic and genomic characterization uncovers novel biology.</title>
        <authorList>
            <person name="Wiegand S."/>
            <person name="Jogler M."/>
            <person name="Boedeker C."/>
            <person name="Pinto D."/>
            <person name="Vollmers J."/>
            <person name="Rivas-Marin E."/>
            <person name="Kohn T."/>
            <person name="Peeters S.H."/>
            <person name="Heuer A."/>
            <person name="Rast P."/>
            <person name="Oberbeckmann S."/>
            <person name="Bunk B."/>
            <person name="Jeske O."/>
            <person name="Meyerdierks A."/>
            <person name="Storesund J.E."/>
            <person name="Kallscheuer N."/>
            <person name="Luecker S."/>
            <person name="Lage O.M."/>
            <person name="Pohl T."/>
            <person name="Merkel B.J."/>
            <person name="Hornburger P."/>
            <person name="Mueller R.-W."/>
            <person name="Bruemmer F."/>
            <person name="Labrenz M."/>
            <person name="Spormann A.M."/>
            <person name="Op den Camp H."/>
            <person name="Overmann J."/>
            <person name="Amann R."/>
            <person name="Jetten M.S.M."/>
            <person name="Mascher T."/>
            <person name="Medema M.H."/>
            <person name="Devos D.P."/>
            <person name="Kaster A.-K."/>
            <person name="Ovreas L."/>
            <person name="Rohde M."/>
            <person name="Galperin M.Y."/>
            <person name="Jogler C."/>
        </authorList>
    </citation>
    <scope>NUCLEOTIDE SEQUENCE [LARGE SCALE GENOMIC DNA]</scope>
    <source>
        <strain evidence="1 2">I41</strain>
    </source>
</reference>
<proteinExistence type="predicted"/>
<gene>
    <name evidence="1" type="ORF">I41_04990</name>
</gene>
<evidence type="ECO:0000313" key="1">
    <source>
        <dbReference type="EMBL" id="QDT71342.1"/>
    </source>
</evidence>
<dbReference type="AlphaFoldDB" id="A0A517TSJ5"/>
<evidence type="ECO:0000313" key="2">
    <source>
        <dbReference type="Proteomes" id="UP000317909"/>
    </source>
</evidence>
<accession>A0A517TSJ5</accession>
<dbReference type="EMBL" id="CP036339">
    <property type="protein sequence ID" value="QDT71342.1"/>
    <property type="molecule type" value="Genomic_DNA"/>
</dbReference>
<dbReference type="InterPro" id="IPR025639">
    <property type="entry name" value="DruA"/>
</dbReference>
<keyword evidence="2" id="KW-1185">Reference proteome</keyword>
<dbReference type="KEGG" id="llh:I41_04990"/>
<dbReference type="Pfam" id="PF14236">
    <property type="entry name" value="DruA"/>
    <property type="match status" value="1"/>
</dbReference>
<organism evidence="1 2">
    <name type="scientific">Lacipirellula limnantheis</name>
    <dbReference type="NCBI Taxonomy" id="2528024"/>
    <lineage>
        <taxon>Bacteria</taxon>
        <taxon>Pseudomonadati</taxon>
        <taxon>Planctomycetota</taxon>
        <taxon>Planctomycetia</taxon>
        <taxon>Pirellulales</taxon>
        <taxon>Lacipirellulaceae</taxon>
        <taxon>Lacipirellula</taxon>
    </lineage>
</organism>
<protein>
    <submittedName>
        <fullName evidence="1">Uncharacterized protein</fullName>
    </submittedName>
</protein>